<protein>
    <submittedName>
        <fullName evidence="2">Uncharacterized protein</fullName>
    </submittedName>
</protein>
<feature type="compositionally biased region" description="Low complexity" evidence="1">
    <location>
        <begin position="234"/>
        <end position="249"/>
    </location>
</feature>
<sequence>MPIDPATLAVAANVSQVVTAGYPVLGVAAKAVGTVVNNSQRPDREDMVLDTAQTRIDGAMAALNKFALFAQVSPEIEDQYKTYEEEFLELNKLYESSAAHEKLMKQRKWHQRLTWTALMASFEPKQSNIKDISKSMAKLTVRMTSASAEAESKYKQVAQRVQVGLSHELDIKMFQRYAEKEPTMSTGEFATVVRQAAVAVLPTPSAAEIYVNLFIDKLNAISNLRPIPDAPEDQASTSQTGSSTAPQSPISTQSNSGSGDDASIESSSSSNPFSDSSEVITENIAMVNLNGTREATIRERTPRRRMSTADMV</sequence>
<organism evidence="2 3">
    <name type="scientific">Dendrothele bispora (strain CBS 962.96)</name>
    <dbReference type="NCBI Taxonomy" id="1314807"/>
    <lineage>
        <taxon>Eukaryota</taxon>
        <taxon>Fungi</taxon>
        <taxon>Dikarya</taxon>
        <taxon>Basidiomycota</taxon>
        <taxon>Agaricomycotina</taxon>
        <taxon>Agaricomycetes</taxon>
        <taxon>Agaricomycetidae</taxon>
        <taxon>Agaricales</taxon>
        <taxon>Agaricales incertae sedis</taxon>
        <taxon>Dendrothele</taxon>
    </lineage>
</organism>
<gene>
    <name evidence="2" type="ORF">K435DRAFT_165848</name>
</gene>
<accession>A0A4S8LX10</accession>
<feature type="region of interest" description="Disordered" evidence="1">
    <location>
        <begin position="226"/>
        <end position="279"/>
    </location>
</feature>
<feature type="compositionally biased region" description="Low complexity" evidence="1">
    <location>
        <begin position="256"/>
        <end position="277"/>
    </location>
</feature>
<keyword evidence="3" id="KW-1185">Reference proteome</keyword>
<reference evidence="2 3" key="1">
    <citation type="journal article" date="2019" name="Nat. Ecol. Evol.">
        <title>Megaphylogeny resolves global patterns of mushroom evolution.</title>
        <authorList>
            <person name="Varga T."/>
            <person name="Krizsan K."/>
            <person name="Foldi C."/>
            <person name="Dima B."/>
            <person name="Sanchez-Garcia M."/>
            <person name="Sanchez-Ramirez S."/>
            <person name="Szollosi G.J."/>
            <person name="Szarkandi J.G."/>
            <person name="Papp V."/>
            <person name="Albert L."/>
            <person name="Andreopoulos W."/>
            <person name="Angelini C."/>
            <person name="Antonin V."/>
            <person name="Barry K.W."/>
            <person name="Bougher N.L."/>
            <person name="Buchanan P."/>
            <person name="Buyck B."/>
            <person name="Bense V."/>
            <person name="Catcheside P."/>
            <person name="Chovatia M."/>
            <person name="Cooper J."/>
            <person name="Damon W."/>
            <person name="Desjardin D."/>
            <person name="Finy P."/>
            <person name="Geml J."/>
            <person name="Haridas S."/>
            <person name="Hughes K."/>
            <person name="Justo A."/>
            <person name="Karasinski D."/>
            <person name="Kautmanova I."/>
            <person name="Kiss B."/>
            <person name="Kocsube S."/>
            <person name="Kotiranta H."/>
            <person name="LaButti K.M."/>
            <person name="Lechner B.E."/>
            <person name="Liimatainen K."/>
            <person name="Lipzen A."/>
            <person name="Lukacs Z."/>
            <person name="Mihaltcheva S."/>
            <person name="Morgado L.N."/>
            <person name="Niskanen T."/>
            <person name="Noordeloos M.E."/>
            <person name="Ohm R.A."/>
            <person name="Ortiz-Santana B."/>
            <person name="Ovrebo C."/>
            <person name="Racz N."/>
            <person name="Riley R."/>
            <person name="Savchenko A."/>
            <person name="Shiryaev A."/>
            <person name="Soop K."/>
            <person name="Spirin V."/>
            <person name="Szebenyi C."/>
            <person name="Tomsovsky M."/>
            <person name="Tulloss R.E."/>
            <person name="Uehling J."/>
            <person name="Grigoriev I.V."/>
            <person name="Vagvolgyi C."/>
            <person name="Papp T."/>
            <person name="Martin F.M."/>
            <person name="Miettinen O."/>
            <person name="Hibbett D.S."/>
            <person name="Nagy L.G."/>
        </authorList>
    </citation>
    <scope>NUCLEOTIDE SEQUENCE [LARGE SCALE GENOMIC DNA]</scope>
    <source>
        <strain evidence="2 3">CBS 962.96</strain>
    </source>
</reference>
<evidence type="ECO:0000256" key="1">
    <source>
        <dbReference type="SAM" id="MobiDB-lite"/>
    </source>
</evidence>
<name>A0A4S8LX10_DENBC</name>
<dbReference type="Proteomes" id="UP000297245">
    <property type="component" value="Unassembled WGS sequence"/>
</dbReference>
<dbReference type="EMBL" id="ML179229">
    <property type="protein sequence ID" value="THU94246.1"/>
    <property type="molecule type" value="Genomic_DNA"/>
</dbReference>
<evidence type="ECO:0000313" key="2">
    <source>
        <dbReference type="EMBL" id="THU94246.1"/>
    </source>
</evidence>
<dbReference type="AlphaFoldDB" id="A0A4S8LX10"/>
<feature type="region of interest" description="Disordered" evidence="1">
    <location>
        <begin position="291"/>
        <end position="312"/>
    </location>
</feature>
<evidence type="ECO:0000313" key="3">
    <source>
        <dbReference type="Proteomes" id="UP000297245"/>
    </source>
</evidence>
<proteinExistence type="predicted"/>